<dbReference type="AlphaFoldDB" id="A0AAU8DUY7"/>
<organism evidence="2">
    <name type="scientific">Nakamurella sp. A5-74</name>
    <dbReference type="NCBI Taxonomy" id="3158264"/>
    <lineage>
        <taxon>Bacteria</taxon>
        <taxon>Bacillati</taxon>
        <taxon>Actinomycetota</taxon>
        <taxon>Actinomycetes</taxon>
        <taxon>Nakamurellales</taxon>
        <taxon>Nakamurellaceae</taxon>
        <taxon>Nakamurella</taxon>
    </lineage>
</organism>
<reference evidence="2" key="1">
    <citation type="submission" date="2024-05" db="EMBL/GenBank/DDBJ databases">
        <authorList>
            <person name="Cai S.Y."/>
            <person name="Jin L.M."/>
            <person name="Li H.R."/>
        </authorList>
    </citation>
    <scope>NUCLEOTIDE SEQUENCE</scope>
    <source>
        <strain evidence="2">A5-74</strain>
    </source>
</reference>
<proteinExistence type="predicted"/>
<evidence type="ECO:0000256" key="1">
    <source>
        <dbReference type="SAM" id="MobiDB-lite"/>
    </source>
</evidence>
<sequence length="94" mass="10595">MAETGVRAAGGERRSNIHLRPTNSASARLALLFRDHLRASPQRIVDWSEFKTRVAQHTDDLASYGQIKLPAWRLLMDLAEIWAQQTAWRGVNAA</sequence>
<dbReference type="Pfam" id="PF04229">
    <property type="entry name" value="GrpB"/>
    <property type="match status" value="1"/>
</dbReference>
<dbReference type="InterPro" id="IPR007344">
    <property type="entry name" value="GrpB/CoaE"/>
</dbReference>
<accession>A0AAU8DUY7</accession>
<dbReference type="SUPFAM" id="SSF81301">
    <property type="entry name" value="Nucleotidyltransferase"/>
    <property type="match status" value="1"/>
</dbReference>
<gene>
    <name evidence="2" type="ORF">ABLG96_09295</name>
</gene>
<name>A0AAU8DUY7_9ACTN</name>
<dbReference type="EMBL" id="CP159218">
    <property type="protein sequence ID" value="XCG65845.1"/>
    <property type="molecule type" value="Genomic_DNA"/>
</dbReference>
<evidence type="ECO:0000313" key="2">
    <source>
        <dbReference type="EMBL" id="XCG65845.1"/>
    </source>
</evidence>
<feature type="region of interest" description="Disordered" evidence="1">
    <location>
        <begin position="1"/>
        <end position="21"/>
    </location>
</feature>
<protein>
    <submittedName>
        <fullName evidence="2">GrpB family protein</fullName>
    </submittedName>
</protein>
<dbReference type="Gene3D" id="3.30.460.10">
    <property type="entry name" value="Beta Polymerase, domain 2"/>
    <property type="match status" value="1"/>
</dbReference>
<dbReference type="InterPro" id="IPR043519">
    <property type="entry name" value="NT_sf"/>
</dbReference>
<dbReference type="RefSeq" id="WP_353651449.1">
    <property type="nucleotide sequence ID" value="NZ_CP159218.1"/>
</dbReference>